<dbReference type="EMBL" id="CAUYUJ010005217">
    <property type="protein sequence ID" value="CAK0812733.1"/>
    <property type="molecule type" value="Genomic_DNA"/>
</dbReference>
<feature type="region of interest" description="Disordered" evidence="1">
    <location>
        <begin position="93"/>
        <end position="128"/>
    </location>
</feature>
<proteinExistence type="predicted"/>
<evidence type="ECO:0000313" key="3">
    <source>
        <dbReference type="Proteomes" id="UP001189429"/>
    </source>
</evidence>
<organism evidence="2 3">
    <name type="scientific">Prorocentrum cordatum</name>
    <dbReference type="NCBI Taxonomy" id="2364126"/>
    <lineage>
        <taxon>Eukaryota</taxon>
        <taxon>Sar</taxon>
        <taxon>Alveolata</taxon>
        <taxon>Dinophyceae</taxon>
        <taxon>Prorocentrales</taxon>
        <taxon>Prorocentraceae</taxon>
        <taxon>Prorocentrum</taxon>
    </lineage>
</organism>
<dbReference type="Proteomes" id="UP001189429">
    <property type="component" value="Unassembled WGS sequence"/>
</dbReference>
<keyword evidence="3" id="KW-1185">Reference proteome</keyword>
<name>A0ABN9R1X3_9DINO</name>
<comment type="caution">
    <text evidence="2">The sequence shown here is derived from an EMBL/GenBank/DDBJ whole genome shotgun (WGS) entry which is preliminary data.</text>
</comment>
<protein>
    <submittedName>
        <fullName evidence="2">Uncharacterized protein</fullName>
    </submittedName>
</protein>
<evidence type="ECO:0000256" key="1">
    <source>
        <dbReference type="SAM" id="MobiDB-lite"/>
    </source>
</evidence>
<reference evidence="2" key="1">
    <citation type="submission" date="2023-10" db="EMBL/GenBank/DDBJ databases">
        <authorList>
            <person name="Chen Y."/>
            <person name="Shah S."/>
            <person name="Dougan E. K."/>
            <person name="Thang M."/>
            <person name="Chan C."/>
        </authorList>
    </citation>
    <scope>NUCLEOTIDE SEQUENCE [LARGE SCALE GENOMIC DNA]</scope>
</reference>
<sequence length="163" mass="17785">MLSIEKAENAGLPPPAAISVSLPGFQFPADEFFSEKVPRLLAEPAVLPQAQEASQGQGPGTGIRSFFQQGAVQFSVGASERIIEAQISEVVFRVPRSEDQEDPKEREEHDVKEGTSEQGDGDKIPAVVSQDVTNEGYAASDYYLSNDQVDFRALLFVPRRAIF</sequence>
<evidence type="ECO:0000313" key="2">
    <source>
        <dbReference type="EMBL" id="CAK0812733.1"/>
    </source>
</evidence>
<accession>A0ABN9R1X3</accession>
<gene>
    <name evidence="2" type="ORF">PCOR1329_LOCUS16931</name>
</gene>
<feature type="compositionally biased region" description="Basic and acidic residues" evidence="1">
    <location>
        <begin position="95"/>
        <end position="123"/>
    </location>
</feature>